<dbReference type="Pfam" id="PF05773">
    <property type="entry name" value="RWD"/>
    <property type="match status" value="1"/>
</dbReference>
<evidence type="ECO:0000313" key="2">
    <source>
        <dbReference type="EMBL" id="VDK75889.1"/>
    </source>
</evidence>
<protein>
    <submittedName>
        <fullName evidence="5 6">RWD domain-containing protein</fullName>
    </submittedName>
</protein>
<dbReference type="Gene3D" id="3.10.110.10">
    <property type="entry name" value="Ubiquitin Conjugating Enzyme"/>
    <property type="match status" value="1"/>
</dbReference>
<dbReference type="GO" id="GO:0033554">
    <property type="term" value="P:cellular response to stress"/>
    <property type="evidence" value="ECO:0007669"/>
    <property type="project" value="UniProtKB-ARBA"/>
</dbReference>
<dbReference type="GO" id="GO:0009893">
    <property type="term" value="P:positive regulation of metabolic process"/>
    <property type="evidence" value="ECO:0007669"/>
    <property type="project" value="UniProtKB-ARBA"/>
</dbReference>
<sequence length="236" mass="27322">MDYKETQNQELEALEMIYSDELEIVSSEYRNISMRISLHSHQGEEVPHMFEVTLNLRLPADYPDVAPEIEILGLENTFTSERIERVQRILCNVAQKNLGMPMVFTIVSALQDEIGHLVEDLETEKIKAEEKAVEEKEAEERKKFEGTRVTPEAFLAWKKKFDAEIRATEEKEKWVHEAEGARKLTGRQLFLRDSTLNLSDVALMQAASNEIEFDESLFDEVVMILSNTVTRQWRVS</sequence>
<organism evidence="5">
    <name type="scientific">Onchocerca ochengi</name>
    <name type="common">Filarial nematode worm</name>
    <dbReference type="NCBI Taxonomy" id="42157"/>
    <lineage>
        <taxon>Eukaryota</taxon>
        <taxon>Metazoa</taxon>
        <taxon>Ecdysozoa</taxon>
        <taxon>Nematoda</taxon>
        <taxon>Chromadorea</taxon>
        <taxon>Rhabditida</taxon>
        <taxon>Spirurina</taxon>
        <taxon>Spiruromorpha</taxon>
        <taxon>Filarioidea</taxon>
        <taxon>Onchocercidae</taxon>
        <taxon>Onchocerca</taxon>
    </lineage>
</organism>
<dbReference type="STRING" id="42157.A0A182EAJ5"/>
<dbReference type="Pfam" id="PF16543">
    <property type="entry name" value="DFRP_C"/>
    <property type="match status" value="1"/>
</dbReference>
<dbReference type="PROSITE" id="PS50908">
    <property type="entry name" value="RWD"/>
    <property type="match status" value="1"/>
</dbReference>
<dbReference type="AlphaFoldDB" id="A0A182EAJ5"/>
<dbReference type="InterPro" id="IPR006575">
    <property type="entry name" value="RWD_dom"/>
</dbReference>
<dbReference type="GO" id="GO:0010468">
    <property type="term" value="P:regulation of gene expression"/>
    <property type="evidence" value="ECO:0007669"/>
    <property type="project" value="UniProtKB-ARBA"/>
</dbReference>
<dbReference type="WBParaSite" id="nOo.2.0.1.t06101-RA">
    <property type="protein sequence ID" value="nOo.2.0.1.t06101-RA"/>
    <property type="gene ID" value="nOo.2.0.1.g06101"/>
</dbReference>
<dbReference type="FunFam" id="3.10.110.10:FF:000050">
    <property type="entry name" value="eIF-2-alpha kinase GCN2"/>
    <property type="match status" value="1"/>
</dbReference>
<evidence type="ECO:0000259" key="1">
    <source>
        <dbReference type="PROSITE" id="PS50908"/>
    </source>
</evidence>
<dbReference type="PANTHER" id="PTHR12292">
    <property type="entry name" value="RWD DOMAIN-CONTAINING PROTEIN"/>
    <property type="match status" value="1"/>
</dbReference>
<reference evidence="2 4" key="2">
    <citation type="submission" date="2018-08" db="EMBL/GenBank/DDBJ databases">
        <authorList>
            <person name="Laetsch R D."/>
            <person name="Stevens L."/>
            <person name="Kumar S."/>
            <person name="Blaxter L. M."/>
        </authorList>
    </citation>
    <scope>NUCLEOTIDE SEQUENCE [LARGE SCALE GENOMIC DNA]</scope>
</reference>
<dbReference type="InterPro" id="IPR040213">
    <property type="entry name" value="GIR2-like"/>
</dbReference>
<evidence type="ECO:0000313" key="6">
    <source>
        <dbReference type="WBParaSite" id="nOo.2.0.1.t06101-RA"/>
    </source>
</evidence>
<accession>A0A182EAJ5</accession>
<dbReference type="InterPro" id="IPR032378">
    <property type="entry name" value="ZC3H15/TMA46_C"/>
</dbReference>
<dbReference type="SUPFAM" id="SSF54495">
    <property type="entry name" value="UBC-like"/>
    <property type="match status" value="1"/>
</dbReference>
<dbReference type="GO" id="GO:0051246">
    <property type="term" value="P:regulation of protein metabolic process"/>
    <property type="evidence" value="ECO:0007669"/>
    <property type="project" value="UniProtKB-ARBA"/>
</dbReference>
<dbReference type="OrthoDB" id="277175at2759"/>
<evidence type="ECO:0000313" key="4">
    <source>
        <dbReference type="Proteomes" id="UP000271087"/>
    </source>
</evidence>
<name>A0A182EAJ5_ONCOC</name>
<keyword evidence="4" id="KW-1185">Reference proteome</keyword>
<dbReference type="EMBL" id="UYRW01001273">
    <property type="protein sequence ID" value="VDK75889.1"/>
    <property type="molecule type" value="Genomic_DNA"/>
</dbReference>
<dbReference type="EMBL" id="UYRW01001803">
    <property type="protein sequence ID" value="VDK80920.1"/>
    <property type="molecule type" value="Genomic_DNA"/>
</dbReference>
<reference evidence="5 6" key="1">
    <citation type="submission" date="2016-06" db="UniProtKB">
        <authorList>
            <consortium name="WormBaseParasite"/>
        </authorList>
    </citation>
    <scope>IDENTIFICATION</scope>
</reference>
<evidence type="ECO:0000313" key="5">
    <source>
        <dbReference type="WBParaSite" id="nOo.2.0.1.t05070-RA"/>
    </source>
</evidence>
<dbReference type="WBParaSite" id="nOo.2.0.1.t05070-RA">
    <property type="protein sequence ID" value="nOo.2.0.1.t05070-RA"/>
    <property type="gene ID" value="nOo.2.0.1.g05070"/>
</dbReference>
<dbReference type="Gene3D" id="6.20.400.10">
    <property type="match status" value="1"/>
</dbReference>
<evidence type="ECO:0000313" key="3">
    <source>
        <dbReference type="EMBL" id="VDK80920.1"/>
    </source>
</evidence>
<dbReference type="InterPro" id="IPR016135">
    <property type="entry name" value="UBQ-conjugating_enzyme/RWD"/>
</dbReference>
<proteinExistence type="predicted"/>
<dbReference type="Proteomes" id="UP000271087">
    <property type="component" value="Unassembled WGS sequence"/>
</dbReference>
<gene>
    <name evidence="2" type="ORF">NOO_LOCUS5070</name>
    <name evidence="3" type="ORF">NOO_LOCUS6101</name>
</gene>
<dbReference type="SMART" id="SM00591">
    <property type="entry name" value="RWD"/>
    <property type="match status" value="1"/>
</dbReference>
<feature type="domain" description="RWD" evidence="1">
    <location>
        <begin position="9"/>
        <end position="117"/>
    </location>
</feature>